<evidence type="ECO:0000313" key="3">
    <source>
        <dbReference type="Proteomes" id="UP000005408"/>
    </source>
</evidence>
<keyword evidence="1" id="KW-1133">Transmembrane helix</keyword>
<proteinExistence type="predicted"/>
<name>A0A8W8NH74_MAGGI</name>
<feature type="transmembrane region" description="Helical" evidence="1">
    <location>
        <begin position="307"/>
        <end position="329"/>
    </location>
</feature>
<keyword evidence="3" id="KW-1185">Reference proteome</keyword>
<dbReference type="AlphaFoldDB" id="A0A8W8NH74"/>
<dbReference type="Proteomes" id="UP000005408">
    <property type="component" value="Unassembled WGS sequence"/>
</dbReference>
<keyword evidence="1" id="KW-0812">Transmembrane</keyword>
<dbReference type="EnsemblMetazoa" id="G6945.1">
    <property type="protein sequence ID" value="G6945.1:cds"/>
    <property type="gene ID" value="G6945"/>
</dbReference>
<evidence type="ECO:0000313" key="2">
    <source>
        <dbReference type="EnsemblMetazoa" id="G6945.1:cds"/>
    </source>
</evidence>
<sequence>MTADLLQNVNGDLIRYLKLPLSVQNLNHPRNILVIRKLVQNLNLLGKEDRHVELRVVEGSLNISSIMLGSTIFPAYLGSPMERSQQLAVLPQVESIVFGDPSQNRIDFKSLDREKLLQLEDHVRVHYVPVPVVIEDEWTVIDEFGGKRKTMKSSSFRKVILSHTKARLSDNDNCCMLCIRAYSTSTSRHSNPRQNKRETNASPHHECFNDTDCGKNAVCDISGTDTDNECVCKPGFFDNPPTITALSDGCPGECVEYGETDQCEGNTLCTQTPQGYGLCTCPENTYGPPECLAEGSTTTEKSRRNLILVYGALTIPLLFLVPAALASGLSLG</sequence>
<organism evidence="2 3">
    <name type="scientific">Magallana gigas</name>
    <name type="common">Pacific oyster</name>
    <name type="synonym">Crassostrea gigas</name>
    <dbReference type="NCBI Taxonomy" id="29159"/>
    <lineage>
        <taxon>Eukaryota</taxon>
        <taxon>Metazoa</taxon>
        <taxon>Spiralia</taxon>
        <taxon>Lophotrochozoa</taxon>
        <taxon>Mollusca</taxon>
        <taxon>Bivalvia</taxon>
        <taxon>Autobranchia</taxon>
        <taxon>Pteriomorphia</taxon>
        <taxon>Ostreida</taxon>
        <taxon>Ostreoidea</taxon>
        <taxon>Ostreidae</taxon>
        <taxon>Magallana</taxon>
    </lineage>
</organism>
<protein>
    <submittedName>
        <fullName evidence="2">Uncharacterized protein</fullName>
    </submittedName>
</protein>
<keyword evidence="1" id="KW-0472">Membrane</keyword>
<reference evidence="2" key="1">
    <citation type="submission" date="2022-08" db="UniProtKB">
        <authorList>
            <consortium name="EnsemblMetazoa"/>
        </authorList>
    </citation>
    <scope>IDENTIFICATION</scope>
    <source>
        <strain evidence="2">05x7-T-G4-1.051#20</strain>
    </source>
</reference>
<evidence type="ECO:0000256" key="1">
    <source>
        <dbReference type="SAM" id="Phobius"/>
    </source>
</evidence>
<accession>A0A8W8NH74</accession>